<proteinExistence type="predicted"/>
<accession>A0ABP4NHM4</accession>
<protein>
    <recommendedName>
        <fullName evidence="3">Potassium channel domain-containing protein</fullName>
    </recommendedName>
</protein>
<keyword evidence="2" id="KW-0472">Membrane</keyword>
<keyword evidence="2" id="KW-1133">Transmembrane helix</keyword>
<evidence type="ECO:0000256" key="2">
    <source>
        <dbReference type="SAM" id="Phobius"/>
    </source>
</evidence>
<feature type="transmembrane region" description="Helical" evidence="2">
    <location>
        <begin position="130"/>
        <end position="150"/>
    </location>
</feature>
<feature type="transmembrane region" description="Helical" evidence="2">
    <location>
        <begin position="33"/>
        <end position="50"/>
    </location>
</feature>
<dbReference type="Pfam" id="PF07885">
    <property type="entry name" value="Ion_trans_2"/>
    <property type="match status" value="1"/>
</dbReference>
<feature type="region of interest" description="Disordered" evidence="1">
    <location>
        <begin position="161"/>
        <end position="180"/>
    </location>
</feature>
<name>A0ABP4NHM4_9ACTN</name>
<dbReference type="Gene3D" id="1.10.287.70">
    <property type="match status" value="1"/>
</dbReference>
<organism evidence="4 5">
    <name type="scientific">Dactylosporangium maewongense</name>
    <dbReference type="NCBI Taxonomy" id="634393"/>
    <lineage>
        <taxon>Bacteria</taxon>
        <taxon>Bacillati</taxon>
        <taxon>Actinomycetota</taxon>
        <taxon>Actinomycetes</taxon>
        <taxon>Micromonosporales</taxon>
        <taxon>Micromonosporaceae</taxon>
        <taxon>Dactylosporangium</taxon>
    </lineage>
</organism>
<feature type="transmembrane region" description="Helical" evidence="2">
    <location>
        <begin position="70"/>
        <end position="89"/>
    </location>
</feature>
<evidence type="ECO:0000259" key="3">
    <source>
        <dbReference type="Pfam" id="PF07885"/>
    </source>
</evidence>
<comment type="caution">
    <text evidence="4">The sequence shown here is derived from an EMBL/GenBank/DDBJ whole genome shotgun (WGS) entry which is preliminary data.</text>
</comment>
<feature type="domain" description="Potassium channel" evidence="3">
    <location>
        <begin position="75"/>
        <end position="154"/>
    </location>
</feature>
<keyword evidence="5" id="KW-1185">Reference proteome</keyword>
<sequence length="180" mass="18820">MRRPVRRVACTLAAAGFLYYLVPLRLMRTAGDWAQAGGAVVLLAVLVVVFRRQLLRQVRTGGRTAAHLEALVNLLVVTVLSFSLVYVLLAGHEGQFTGLATRTDALYFTLSTLATVGYGDVHAVGQTARIVVIAQILFNLVYVGAAVTVLGGAVRRRVGDAGAGTGGEADRVTPGGDGSG</sequence>
<keyword evidence="2" id="KW-0812">Transmembrane</keyword>
<evidence type="ECO:0000313" key="4">
    <source>
        <dbReference type="EMBL" id="GAA1561985.1"/>
    </source>
</evidence>
<gene>
    <name evidence="4" type="ORF">GCM10009827_099270</name>
</gene>
<evidence type="ECO:0000256" key="1">
    <source>
        <dbReference type="SAM" id="MobiDB-lite"/>
    </source>
</evidence>
<evidence type="ECO:0000313" key="5">
    <source>
        <dbReference type="Proteomes" id="UP001501470"/>
    </source>
</evidence>
<dbReference type="RefSeq" id="WP_344512154.1">
    <property type="nucleotide sequence ID" value="NZ_BAAAQD010000031.1"/>
</dbReference>
<dbReference type="EMBL" id="BAAAQD010000031">
    <property type="protein sequence ID" value="GAA1561985.1"/>
    <property type="molecule type" value="Genomic_DNA"/>
</dbReference>
<dbReference type="SUPFAM" id="SSF81324">
    <property type="entry name" value="Voltage-gated potassium channels"/>
    <property type="match status" value="1"/>
</dbReference>
<dbReference type="InterPro" id="IPR013099">
    <property type="entry name" value="K_chnl_dom"/>
</dbReference>
<dbReference type="Proteomes" id="UP001501470">
    <property type="component" value="Unassembled WGS sequence"/>
</dbReference>
<reference evidence="5" key="1">
    <citation type="journal article" date="2019" name="Int. J. Syst. Evol. Microbiol.">
        <title>The Global Catalogue of Microorganisms (GCM) 10K type strain sequencing project: providing services to taxonomists for standard genome sequencing and annotation.</title>
        <authorList>
            <consortium name="The Broad Institute Genomics Platform"/>
            <consortium name="The Broad Institute Genome Sequencing Center for Infectious Disease"/>
            <person name="Wu L."/>
            <person name="Ma J."/>
        </authorList>
    </citation>
    <scope>NUCLEOTIDE SEQUENCE [LARGE SCALE GENOMIC DNA]</scope>
    <source>
        <strain evidence="5">JCM 15933</strain>
    </source>
</reference>